<feature type="domain" description="Histone deacetylase" evidence="6">
    <location>
        <begin position="229"/>
        <end position="451"/>
    </location>
</feature>
<evidence type="ECO:0000256" key="4">
    <source>
        <dbReference type="ARBA" id="ARBA00022801"/>
    </source>
</evidence>
<organism evidence="7 8">
    <name type="scientific">Effrenium voratum</name>
    <dbReference type="NCBI Taxonomy" id="2562239"/>
    <lineage>
        <taxon>Eukaryota</taxon>
        <taxon>Sar</taxon>
        <taxon>Alveolata</taxon>
        <taxon>Dinophyceae</taxon>
        <taxon>Suessiales</taxon>
        <taxon>Symbiodiniaceae</taxon>
        <taxon>Effrenium</taxon>
    </lineage>
</organism>
<dbReference type="Pfam" id="PF00850">
    <property type="entry name" value="Hist_deacetyl"/>
    <property type="match status" value="1"/>
</dbReference>
<keyword evidence="3" id="KW-0479">Metal-binding</keyword>
<evidence type="ECO:0000256" key="1">
    <source>
        <dbReference type="ARBA" id="ARBA00001947"/>
    </source>
</evidence>
<name>A0AA36HK35_9DINO</name>
<protein>
    <recommendedName>
        <fullName evidence="6">Histone deacetylase domain-containing protein</fullName>
    </recommendedName>
</protein>
<dbReference type="CDD" id="cd10001">
    <property type="entry name" value="HDAC_classII_APAH"/>
    <property type="match status" value="1"/>
</dbReference>
<dbReference type="EMBL" id="CAUJNA010000001">
    <property type="protein sequence ID" value="CAJ1369982.1"/>
    <property type="molecule type" value="Genomic_DNA"/>
</dbReference>
<sequence>MAVEALVRYTLTGSGALRVKISATTDKATPVNLTQHSYFNLDGSETILDHSLEIAAETYLPVDETLIPTGEVRRVEWTPFDFQDGRSLRRKPGEEDLQYDHNFCLAGEPRSSMGFAAALEDSTGERRMEVWTTEPGLQLYDAARLNVPVPGLGGKTYGPHAGLCLEEISDGELKPAVEIPRRAEIVLETVRWADAGRTKEAFPFVWPIRSLRQDVEIEHIDGLLGRYSMDAGTPVGEFTYQAARASANTALTGAKLILDGEKSAFALCRPPGHHAGFDFYGGYCFFNNAAVAAQYLRDYGLNRVAILDVDYHHGNGTQALFYDRPDVLFLSIHADPKNEYPYFLGFADETGEHAGTGFTRNWPLPLGTDWDAYTPALEEACRWLLVYKPDAMIVSLGLDCFENDPISGFRFKSEDYILLGQRLAKVGVPTLFLLEGGYAVDALGTNCVNVLEGFGGS</sequence>
<dbReference type="Pfam" id="PF01263">
    <property type="entry name" value="Aldose_epim"/>
    <property type="match status" value="1"/>
</dbReference>
<proteinExistence type="inferred from homology"/>
<dbReference type="GO" id="GO:0016853">
    <property type="term" value="F:isomerase activity"/>
    <property type="evidence" value="ECO:0007669"/>
    <property type="project" value="InterPro"/>
</dbReference>
<dbReference type="PANTHER" id="PTHR10625:SF17">
    <property type="entry name" value="HISTONE DEACETYLASE 8"/>
    <property type="match status" value="1"/>
</dbReference>
<dbReference type="GO" id="GO:0030246">
    <property type="term" value="F:carbohydrate binding"/>
    <property type="evidence" value="ECO:0007669"/>
    <property type="project" value="InterPro"/>
</dbReference>
<dbReference type="InterPro" id="IPR037138">
    <property type="entry name" value="His_deacetylse_dom_sf"/>
</dbReference>
<evidence type="ECO:0000313" key="8">
    <source>
        <dbReference type="Proteomes" id="UP001178507"/>
    </source>
</evidence>
<reference evidence="7" key="1">
    <citation type="submission" date="2023-08" db="EMBL/GenBank/DDBJ databases">
        <authorList>
            <person name="Chen Y."/>
            <person name="Shah S."/>
            <person name="Dougan E. K."/>
            <person name="Thang M."/>
            <person name="Chan C."/>
        </authorList>
    </citation>
    <scope>NUCLEOTIDE SEQUENCE</scope>
</reference>
<evidence type="ECO:0000313" key="7">
    <source>
        <dbReference type="EMBL" id="CAJ1369982.1"/>
    </source>
</evidence>
<dbReference type="GO" id="GO:0040029">
    <property type="term" value="P:epigenetic regulation of gene expression"/>
    <property type="evidence" value="ECO:0007669"/>
    <property type="project" value="TreeGrafter"/>
</dbReference>
<dbReference type="InterPro" id="IPR014718">
    <property type="entry name" value="GH-type_carb-bd"/>
</dbReference>
<evidence type="ECO:0000256" key="3">
    <source>
        <dbReference type="ARBA" id="ARBA00022723"/>
    </source>
</evidence>
<evidence type="ECO:0000256" key="2">
    <source>
        <dbReference type="ARBA" id="ARBA00005947"/>
    </source>
</evidence>
<dbReference type="GO" id="GO:0016787">
    <property type="term" value="F:hydrolase activity"/>
    <property type="evidence" value="ECO:0007669"/>
    <property type="project" value="UniProtKB-KW"/>
</dbReference>
<dbReference type="InterPro" id="IPR011013">
    <property type="entry name" value="Gal_mutarotase_sf_dom"/>
</dbReference>
<gene>
    <name evidence="7" type="ORF">EVOR1521_LOCUS627</name>
</gene>
<dbReference type="InterPro" id="IPR008183">
    <property type="entry name" value="Aldose_1/G6P_1-epimerase"/>
</dbReference>
<dbReference type="GO" id="GO:0046872">
    <property type="term" value="F:metal ion binding"/>
    <property type="evidence" value="ECO:0007669"/>
    <property type="project" value="UniProtKB-KW"/>
</dbReference>
<keyword evidence="5" id="KW-0862">Zinc</keyword>
<evidence type="ECO:0000256" key="5">
    <source>
        <dbReference type="ARBA" id="ARBA00022833"/>
    </source>
</evidence>
<dbReference type="PRINTS" id="PR01270">
    <property type="entry name" value="HDASUPER"/>
</dbReference>
<comment type="caution">
    <text evidence="7">The sequence shown here is derived from an EMBL/GenBank/DDBJ whole genome shotgun (WGS) entry which is preliminary data.</text>
</comment>
<dbReference type="Gene3D" id="3.40.800.20">
    <property type="entry name" value="Histone deacetylase domain"/>
    <property type="match status" value="1"/>
</dbReference>
<dbReference type="AlphaFoldDB" id="A0AA36HK35"/>
<dbReference type="InterPro" id="IPR000286">
    <property type="entry name" value="HDACs"/>
</dbReference>
<keyword evidence="8" id="KW-1185">Reference proteome</keyword>
<dbReference type="SUPFAM" id="SSF74650">
    <property type="entry name" value="Galactose mutarotase-like"/>
    <property type="match status" value="1"/>
</dbReference>
<dbReference type="GO" id="GO:0004407">
    <property type="term" value="F:histone deacetylase activity"/>
    <property type="evidence" value="ECO:0007669"/>
    <property type="project" value="TreeGrafter"/>
</dbReference>
<comment type="similarity">
    <text evidence="2">Belongs to the histone deacetylase family.</text>
</comment>
<dbReference type="PANTHER" id="PTHR10625">
    <property type="entry name" value="HISTONE DEACETYLASE HDAC1-RELATED"/>
    <property type="match status" value="1"/>
</dbReference>
<accession>A0AA36HK35</accession>
<dbReference type="InterPro" id="IPR023801">
    <property type="entry name" value="His_deacetylse_dom"/>
</dbReference>
<dbReference type="Proteomes" id="UP001178507">
    <property type="component" value="Unassembled WGS sequence"/>
</dbReference>
<keyword evidence="4" id="KW-0378">Hydrolase</keyword>
<dbReference type="InterPro" id="IPR023696">
    <property type="entry name" value="Ureohydrolase_dom_sf"/>
</dbReference>
<comment type="cofactor">
    <cofactor evidence="1">
        <name>Zn(2+)</name>
        <dbReference type="ChEBI" id="CHEBI:29105"/>
    </cofactor>
</comment>
<evidence type="ECO:0000259" key="6">
    <source>
        <dbReference type="Pfam" id="PF00850"/>
    </source>
</evidence>
<dbReference type="Gene3D" id="2.70.98.10">
    <property type="match status" value="1"/>
</dbReference>
<dbReference type="SUPFAM" id="SSF52768">
    <property type="entry name" value="Arginase/deacetylase"/>
    <property type="match status" value="1"/>
</dbReference>
<dbReference type="GO" id="GO:0005975">
    <property type="term" value="P:carbohydrate metabolic process"/>
    <property type="evidence" value="ECO:0007669"/>
    <property type="project" value="InterPro"/>
</dbReference>